<dbReference type="InterPro" id="IPR011047">
    <property type="entry name" value="Quinoprotein_ADH-like_sf"/>
</dbReference>
<dbReference type="PROSITE" id="PS50294">
    <property type="entry name" value="WD_REPEATS_REGION"/>
    <property type="match status" value="1"/>
</dbReference>
<dbReference type="OrthoDB" id="5594999at2759"/>
<evidence type="ECO:0000313" key="9">
    <source>
        <dbReference type="Proteomes" id="UP000085678"/>
    </source>
</evidence>
<accession>A0A1S3IYL4</accession>
<dbReference type="Pfam" id="PF00400">
    <property type="entry name" value="WD40"/>
    <property type="match status" value="3"/>
</dbReference>
<evidence type="ECO:0000256" key="4">
    <source>
        <dbReference type="ARBA" id="ARBA00022694"/>
    </source>
</evidence>
<feature type="repeat" description="WD" evidence="8">
    <location>
        <begin position="342"/>
        <end position="376"/>
    </location>
</feature>
<evidence type="ECO:0000256" key="5">
    <source>
        <dbReference type="ARBA" id="ARBA00022737"/>
    </source>
</evidence>
<dbReference type="InterPro" id="IPR036322">
    <property type="entry name" value="WD40_repeat_dom_sf"/>
</dbReference>
<dbReference type="SMART" id="SM00320">
    <property type="entry name" value="WD40"/>
    <property type="match status" value="12"/>
</dbReference>
<dbReference type="STRING" id="7574.A0A1S3IYL4"/>
<dbReference type="PROSITE" id="PS50082">
    <property type="entry name" value="WD_REPEATS_2"/>
    <property type="match status" value="2"/>
</dbReference>
<evidence type="ECO:0000256" key="1">
    <source>
        <dbReference type="ARBA" id="ARBA00004496"/>
    </source>
</evidence>
<dbReference type="PANTHER" id="PTHR14344">
    <property type="entry name" value="WD REPEAT PROTEIN"/>
    <property type="match status" value="1"/>
</dbReference>
<dbReference type="GO" id="GO:0005737">
    <property type="term" value="C:cytoplasm"/>
    <property type="evidence" value="ECO:0007669"/>
    <property type="project" value="UniProtKB-SubCell"/>
</dbReference>
<comment type="similarity">
    <text evidence="6">Belongs to the WD repeat WDR6 family.</text>
</comment>
<sequence>MLFGAKMMEGFGIKDDGYVGPVTSLQFYNEYLLAGQGPNILVFDTKMNSMVYKEQMLFPAVVHGIQIEKRTTCVFGQKSCRVLQISGEEDYMLRLDKLTDVCELEDWIWDVAWVSNGKSTLTLALALGHNVVLHWDWQRNTILHRVKCEEKCILYSARFIGHTWSDLVLAAGTVFNQVVLWPVCGQQNKEGHQKVIHRLSGHEGVIFSIAFSYHNMCLCSVSDDRSIRIWQLCVIPEGQTDGRLSLNSEGPTGAAVDQNSKRCTDGNLTMPGHFRKKEIPMDVWCRMQYELKHVMYGHSARVWDVKLLRELLVTVGEDSTCLVWNYEGQVLQKFKGHKGKSIWSLAVNETDSLVATGGGDCSVRLWHLASVSSSTTNAITSHPVTVSSELKEEDFPRSVALLDDNVVLIMTNEGKLLCHTSGSGSTVWMQDSRYRSYSLLSVSPNKTLVAVGNIHGDVKIFHVDGNRIVCQEAEYHVYEGKVMSILWLDQCTHFITSGPSGALTLWEVTPSSTNIRYAAVEHFILPSCKQRWISAAAVLWDSCILVCGDRGGSVHVYPMKNTEPEAFPAQSFAKLHGKAGVTDVCIHADYVYTSGRDGQYRQFRVRAGQLELMTSSKVFKGFEWIDRMIFQDQNMIILGFHTSKFVVWSLNHNQKLLEVECGGGHRTWDFDLGRERCTFVYLKAKEVVMCKGAIKLEEPILLPSLHGRELTSVLHLFSYKDKHICATSSEDTMVNIIQLSSPGTTICSDLNMTVLKTLQGHLSSVRTLTSVRSSHLAGNITQSRLLFSGGGRAQVKCWKITVSKRESCADCQLSSAVVSTVSGSNMPCPKCAKNKKVADFSQSADDCEVECSIELVFSHMLDEKGKRKRKSQINSCVSSNPETRFMSLTAFRAGDICSDFQEDVVFIAAACSDGLVRLFAFHETNKSFIVLAESTFHDHCVLYIGHLLIQFNSTSEVVIYSGATDGKIAFFNVSKMVKEYVAKCVHVNFEENQLKSEHRAKQTTNLSYISCTEEDGVIPDYLRKQFARTNEYYDLPASIEEPFLVLPLHQSGISAVDVQFIKAGEYMVASGGDDNALHVTHIRLWRNQQDDNISGEEVMRVSMATAHAAQITCVHFLDSTHVLTVSIDQRMVIWTLQAETFQFNMLAARYVSVSDVASMDIWNKSEKSCSAAVVGVGIQLFDVSWR</sequence>
<reference evidence="10" key="1">
    <citation type="journal article" date="2015" name="Nat. Commun.">
        <title>The Lingula genome provides insights into brachiopod evolution and the origin of phosphate biomineralization.</title>
        <authorList>
            <person name="Luo Y.J."/>
            <person name="Takeuchi T."/>
            <person name="Koyanagi R."/>
            <person name="Yamada L."/>
            <person name="Kanda M."/>
            <person name="Khalturina M."/>
            <person name="Fujie M."/>
            <person name="Yamasaki S.I."/>
            <person name="Endo K."/>
            <person name="Satoh N."/>
        </authorList>
    </citation>
    <scope>NUCLEOTIDE SEQUENCE</scope>
</reference>
<dbReference type="InterPro" id="IPR015943">
    <property type="entry name" value="WD40/YVTN_repeat-like_dom_sf"/>
</dbReference>
<evidence type="ECO:0000256" key="2">
    <source>
        <dbReference type="ARBA" id="ARBA00022490"/>
    </source>
</evidence>
<dbReference type="InParanoid" id="A0A1S3IYL4"/>
<dbReference type="KEGG" id="lak:106168549"/>
<keyword evidence="9" id="KW-1185">Reference proteome</keyword>
<evidence type="ECO:0000256" key="8">
    <source>
        <dbReference type="PROSITE-ProRule" id="PRU00221"/>
    </source>
</evidence>
<keyword evidence="2" id="KW-0963">Cytoplasm</keyword>
<dbReference type="SUPFAM" id="SSF50978">
    <property type="entry name" value="WD40 repeat-like"/>
    <property type="match status" value="2"/>
</dbReference>
<organism evidence="9 10">
    <name type="scientific">Lingula anatina</name>
    <name type="common">Brachiopod</name>
    <name type="synonym">Lingula unguis</name>
    <dbReference type="NCBI Taxonomy" id="7574"/>
    <lineage>
        <taxon>Eukaryota</taxon>
        <taxon>Metazoa</taxon>
        <taxon>Spiralia</taxon>
        <taxon>Lophotrochozoa</taxon>
        <taxon>Brachiopoda</taxon>
        <taxon>Linguliformea</taxon>
        <taxon>Lingulata</taxon>
        <taxon>Lingulida</taxon>
        <taxon>Linguloidea</taxon>
        <taxon>Lingulidae</taxon>
        <taxon>Lingula</taxon>
    </lineage>
</organism>
<dbReference type="RefSeq" id="XP_013403103.1">
    <property type="nucleotide sequence ID" value="XM_013547649.1"/>
</dbReference>
<gene>
    <name evidence="10" type="primary">LOC106168549</name>
</gene>
<proteinExistence type="inferred from homology"/>
<keyword evidence="3 8" id="KW-0853">WD repeat</keyword>
<name>A0A1S3IYL4_LINAN</name>
<keyword evidence="5" id="KW-0677">Repeat</keyword>
<evidence type="ECO:0000313" key="10">
    <source>
        <dbReference type="RefSeq" id="XP_013403103.1"/>
    </source>
</evidence>
<evidence type="ECO:0000256" key="6">
    <source>
        <dbReference type="ARBA" id="ARBA00038255"/>
    </source>
</evidence>
<dbReference type="FunCoup" id="A0A1S3IYL4">
    <property type="interactions" value="1292"/>
</dbReference>
<dbReference type="AlphaFoldDB" id="A0A1S3IYL4"/>
<reference evidence="10" key="2">
    <citation type="submission" date="2025-08" db="UniProtKB">
        <authorList>
            <consortium name="RefSeq"/>
        </authorList>
    </citation>
    <scope>IDENTIFICATION</scope>
</reference>
<evidence type="ECO:0000256" key="7">
    <source>
        <dbReference type="ARBA" id="ARBA00040154"/>
    </source>
</evidence>
<comment type="subcellular location">
    <subcellularLocation>
        <location evidence="1">Cytoplasm</location>
    </subcellularLocation>
</comment>
<dbReference type="Proteomes" id="UP000085678">
    <property type="component" value="Unplaced"/>
</dbReference>
<dbReference type="GeneID" id="106168549"/>
<evidence type="ECO:0000256" key="3">
    <source>
        <dbReference type="ARBA" id="ARBA00022574"/>
    </source>
</evidence>
<dbReference type="InterPro" id="IPR001680">
    <property type="entry name" value="WD40_rpt"/>
</dbReference>
<feature type="repeat" description="WD" evidence="8">
    <location>
        <begin position="199"/>
        <end position="232"/>
    </location>
</feature>
<dbReference type="GO" id="GO:0030488">
    <property type="term" value="P:tRNA methylation"/>
    <property type="evidence" value="ECO:0007669"/>
    <property type="project" value="TreeGrafter"/>
</dbReference>
<dbReference type="PANTHER" id="PTHR14344:SF3">
    <property type="entry name" value="WD REPEAT-CONTAINING PROTEIN 6"/>
    <property type="match status" value="1"/>
</dbReference>
<dbReference type="SUPFAM" id="SSF50998">
    <property type="entry name" value="Quinoprotein alcohol dehydrogenase-like"/>
    <property type="match status" value="1"/>
</dbReference>
<keyword evidence="4" id="KW-0819">tRNA processing</keyword>
<dbReference type="InterPro" id="IPR051973">
    <property type="entry name" value="tRNA_Anticodon_Mtase-Reg"/>
</dbReference>
<dbReference type="Gene3D" id="2.130.10.10">
    <property type="entry name" value="YVTN repeat-like/Quinoprotein amine dehydrogenase"/>
    <property type="match status" value="5"/>
</dbReference>
<protein>
    <recommendedName>
        <fullName evidence="7">tRNA (34-2'-O)-methyltransferase regulator WDR6</fullName>
    </recommendedName>
</protein>